<dbReference type="InterPro" id="IPR011322">
    <property type="entry name" value="N-reg_PII-like_a/b"/>
</dbReference>
<name>A0ABS5PT51_9FIRM</name>
<protein>
    <recommendedName>
        <fullName evidence="3">Nitrogen regulatory protein P-II family</fullName>
    </recommendedName>
</protein>
<dbReference type="EMBL" id="JAHBCL010000022">
    <property type="protein sequence ID" value="MBS7527554.1"/>
    <property type="molecule type" value="Genomic_DNA"/>
</dbReference>
<comment type="caution">
    <text evidence="1">The sequence shown here is derived from an EMBL/GenBank/DDBJ whole genome shotgun (WGS) entry which is preliminary data.</text>
</comment>
<reference evidence="1 2" key="1">
    <citation type="submission" date="2021-05" db="EMBL/GenBank/DDBJ databases">
        <title>Fusibacter ferrireducens sp. nov., an anaerobic, sulfur- and Fe-reducing bacterium isolated from the mangrove sediment.</title>
        <authorList>
            <person name="Qiu D."/>
        </authorList>
    </citation>
    <scope>NUCLEOTIDE SEQUENCE [LARGE SCALE GENOMIC DNA]</scope>
    <source>
        <strain evidence="1 2">DSM 12116</strain>
    </source>
</reference>
<evidence type="ECO:0000313" key="2">
    <source>
        <dbReference type="Proteomes" id="UP000746471"/>
    </source>
</evidence>
<dbReference type="Proteomes" id="UP000746471">
    <property type="component" value="Unassembled WGS sequence"/>
</dbReference>
<organism evidence="1 2">
    <name type="scientific">Fusibacter paucivorans</name>
    <dbReference type="NCBI Taxonomy" id="76009"/>
    <lineage>
        <taxon>Bacteria</taxon>
        <taxon>Bacillati</taxon>
        <taxon>Bacillota</taxon>
        <taxon>Clostridia</taxon>
        <taxon>Eubacteriales</taxon>
        <taxon>Eubacteriales Family XII. Incertae Sedis</taxon>
        <taxon>Fusibacter</taxon>
    </lineage>
</organism>
<sequence>MNYALFLILNDLSKLEAIHNIFFEVGCGATTLDSIGMGKVLLENNINIPVFAGLRKLVDGDKPYNKTIISVIRDEEKLNKAVSLIKKELRMDELNKGGIGFIFVVPVVECHGFKLENLEN</sequence>
<dbReference type="RefSeq" id="WP_213237416.1">
    <property type="nucleotide sequence ID" value="NZ_JAHBCL010000022.1"/>
</dbReference>
<evidence type="ECO:0000313" key="1">
    <source>
        <dbReference type="EMBL" id="MBS7527554.1"/>
    </source>
</evidence>
<evidence type="ECO:0008006" key="3">
    <source>
        <dbReference type="Google" id="ProtNLM"/>
    </source>
</evidence>
<proteinExistence type="predicted"/>
<keyword evidence="2" id="KW-1185">Reference proteome</keyword>
<accession>A0ABS5PT51</accession>
<gene>
    <name evidence="1" type="ORF">KHM83_12790</name>
</gene>
<dbReference type="SUPFAM" id="SSF54913">
    <property type="entry name" value="GlnB-like"/>
    <property type="match status" value="1"/>
</dbReference>